<name>A0ACB5TSL1_AMBMO</name>
<evidence type="ECO:0000313" key="1">
    <source>
        <dbReference type="EMBL" id="GME94507.1"/>
    </source>
</evidence>
<keyword evidence="2" id="KW-1185">Reference proteome</keyword>
<dbReference type="Proteomes" id="UP001165064">
    <property type="component" value="Unassembled WGS sequence"/>
</dbReference>
<organism evidence="1 2">
    <name type="scientific">Ambrosiozyma monospora</name>
    <name type="common">Yeast</name>
    <name type="synonym">Endomycopsis monosporus</name>
    <dbReference type="NCBI Taxonomy" id="43982"/>
    <lineage>
        <taxon>Eukaryota</taxon>
        <taxon>Fungi</taxon>
        <taxon>Dikarya</taxon>
        <taxon>Ascomycota</taxon>
        <taxon>Saccharomycotina</taxon>
        <taxon>Pichiomycetes</taxon>
        <taxon>Pichiales</taxon>
        <taxon>Pichiaceae</taxon>
        <taxon>Ambrosiozyma</taxon>
    </lineage>
</organism>
<reference evidence="1" key="1">
    <citation type="submission" date="2023-04" db="EMBL/GenBank/DDBJ databases">
        <title>Ambrosiozyma monospora NBRC 10751.</title>
        <authorList>
            <person name="Ichikawa N."/>
            <person name="Sato H."/>
            <person name="Tonouchi N."/>
        </authorList>
    </citation>
    <scope>NUCLEOTIDE SEQUENCE</scope>
    <source>
        <strain evidence="1">NBRC 10751</strain>
    </source>
</reference>
<sequence length="112" mass="12955">MNPSGGYPGQTPGARMPNQYGRPPPQRSPVQQQFRPGHRATNSADLAKQYERDIHQINKYLFRELGENGHRAERYIAHVRIIEDSKSPSSRPPPNSHPRNKKSQPRWVYSNW</sequence>
<proteinExistence type="predicted"/>
<dbReference type="EMBL" id="BSXS01009064">
    <property type="protein sequence ID" value="GME94507.1"/>
    <property type="molecule type" value="Genomic_DNA"/>
</dbReference>
<accession>A0ACB5TSL1</accession>
<protein>
    <submittedName>
        <fullName evidence="1">Unnamed protein product</fullName>
    </submittedName>
</protein>
<evidence type="ECO:0000313" key="2">
    <source>
        <dbReference type="Proteomes" id="UP001165064"/>
    </source>
</evidence>
<comment type="caution">
    <text evidence="1">The sequence shown here is derived from an EMBL/GenBank/DDBJ whole genome shotgun (WGS) entry which is preliminary data.</text>
</comment>
<gene>
    <name evidence="1" type="ORF">Amon02_000958800</name>
</gene>